<evidence type="ECO:0000313" key="2">
    <source>
        <dbReference type="EMBL" id="BBO73637.1"/>
    </source>
</evidence>
<reference evidence="2 3" key="1">
    <citation type="submission" date="2019-11" db="EMBL/GenBank/DDBJ databases">
        <title>Comparative genomics of hydrocarbon-degrading Desulfosarcina strains.</title>
        <authorList>
            <person name="Watanabe M."/>
            <person name="Kojima H."/>
            <person name="Fukui M."/>
        </authorList>
    </citation>
    <scope>NUCLEOTIDE SEQUENCE [LARGE SCALE GENOMIC DNA]</scope>
    <source>
        <strain evidence="2 3">PP31</strain>
    </source>
</reference>
<dbReference type="Gene3D" id="1.10.3210.10">
    <property type="entry name" value="Hypothetical protein af1432"/>
    <property type="match status" value="1"/>
</dbReference>
<dbReference type="EMBL" id="AP021875">
    <property type="protein sequence ID" value="BBO73637.1"/>
    <property type="molecule type" value="Genomic_DNA"/>
</dbReference>
<proteinExistence type="predicted"/>
<sequence length="261" mass="30097">MQSIHLSDIQSWFSDYTRSFLTGEPNKDSAHQLKIDHTARVCKNIRMLAASIDLSEDQMRIAEAVALLHDLGRFEQYKRYGTFNDRKSVNHAALGVEIMEKTGVLEDLDDDERKRIVDAVRFHNAPALPSGKPPEELIFLRLIRDADKLDIWKVFADYYRYDNEPETAIVQHLPDRPTWAPSIIEDIVNRRMARFSHMETLNDFKLLQLSWVFDLNFPETYFLARQRGDLAVIAGSLPDVPSLRRAVAVVMEELEVKGKRG</sequence>
<dbReference type="SUPFAM" id="SSF109604">
    <property type="entry name" value="HD-domain/PDEase-like"/>
    <property type="match status" value="1"/>
</dbReference>
<dbReference type="AlphaFoldDB" id="A0A5K7ZB88"/>
<dbReference type="CDD" id="cd00077">
    <property type="entry name" value="HDc"/>
    <property type="match status" value="1"/>
</dbReference>
<keyword evidence="2" id="KW-0378">Hydrolase</keyword>
<dbReference type="KEGG" id="dwd:DSCW_10540"/>
<dbReference type="InterPro" id="IPR006674">
    <property type="entry name" value="HD_domain"/>
</dbReference>
<organism evidence="2 3">
    <name type="scientific">Desulfosarcina widdelii</name>
    <dbReference type="NCBI Taxonomy" id="947919"/>
    <lineage>
        <taxon>Bacteria</taxon>
        <taxon>Pseudomonadati</taxon>
        <taxon>Thermodesulfobacteriota</taxon>
        <taxon>Desulfobacteria</taxon>
        <taxon>Desulfobacterales</taxon>
        <taxon>Desulfosarcinaceae</taxon>
        <taxon>Desulfosarcina</taxon>
    </lineage>
</organism>
<accession>A0A5K7ZB88</accession>
<name>A0A5K7ZB88_9BACT</name>
<evidence type="ECO:0000259" key="1">
    <source>
        <dbReference type="PROSITE" id="PS51831"/>
    </source>
</evidence>
<protein>
    <submittedName>
        <fullName evidence="2">Metal-dependent phosphohydrolase</fullName>
    </submittedName>
</protein>
<evidence type="ECO:0000313" key="3">
    <source>
        <dbReference type="Proteomes" id="UP000427769"/>
    </source>
</evidence>
<dbReference type="OrthoDB" id="9797344at2"/>
<dbReference type="GO" id="GO:0016787">
    <property type="term" value="F:hydrolase activity"/>
    <property type="evidence" value="ECO:0007669"/>
    <property type="project" value="UniProtKB-KW"/>
</dbReference>
<dbReference type="Proteomes" id="UP000427769">
    <property type="component" value="Chromosome"/>
</dbReference>
<dbReference type="InterPro" id="IPR003607">
    <property type="entry name" value="HD/PDEase_dom"/>
</dbReference>
<dbReference type="PROSITE" id="PS51831">
    <property type="entry name" value="HD"/>
    <property type="match status" value="1"/>
</dbReference>
<feature type="domain" description="HD" evidence="1">
    <location>
        <begin position="34"/>
        <end position="152"/>
    </location>
</feature>
<keyword evidence="3" id="KW-1185">Reference proteome</keyword>
<dbReference type="RefSeq" id="WP_155302729.1">
    <property type="nucleotide sequence ID" value="NZ_AP021875.1"/>
</dbReference>
<dbReference type="Pfam" id="PF01966">
    <property type="entry name" value="HD"/>
    <property type="match status" value="1"/>
</dbReference>
<gene>
    <name evidence="2" type="ORF">DSCW_10540</name>
</gene>